<dbReference type="Proteomes" id="UP000251313">
    <property type="component" value="Unassembled WGS sequence"/>
</dbReference>
<dbReference type="EMBL" id="UAVL01000017">
    <property type="protein sequence ID" value="SQA63981.1"/>
    <property type="molecule type" value="Genomic_DNA"/>
</dbReference>
<sequence length="73" mass="8540">MSSNFCEMQNLASCQNTIDTLKELNRLSKSYNTLSMNAYDAIIPDSEWQVEMTVRHASLPVPDGFWLRYPYFR</sequence>
<dbReference type="AlphaFoldDB" id="A0AB38FYB1"/>
<proteinExistence type="predicted"/>
<organism evidence="1 2">
    <name type="scientific">Yokenella regensburgei</name>
    <dbReference type="NCBI Taxonomy" id="158877"/>
    <lineage>
        <taxon>Bacteria</taxon>
        <taxon>Pseudomonadati</taxon>
        <taxon>Pseudomonadota</taxon>
        <taxon>Gammaproteobacteria</taxon>
        <taxon>Enterobacterales</taxon>
        <taxon>Enterobacteriaceae</taxon>
        <taxon>Yokenella</taxon>
    </lineage>
</organism>
<accession>A0AB38FYB1</accession>
<comment type="caution">
    <text evidence="1">The sequence shown here is derived from an EMBL/GenBank/DDBJ whole genome shotgun (WGS) entry which is preliminary data.</text>
</comment>
<name>A0AB38FYB1_9ENTR</name>
<evidence type="ECO:0000313" key="1">
    <source>
        <dbReference type="EMBL" id="SQA63981.1"/>
    </source>
</evidence>
<evidence type="ECO:0000313" key="2">
    <source>
        <dbReference type="Proteomes" id="UP000251313"/>
    </source>
</evidence>
<protein>
    <submittedName>
        <fullName evidence="1">Uncharacterized protein</fullName>
    </submittedName>
</protein>
<reference evidence="1 2" key="1">
    <citation type="submission" date="2018-06" db="EMBL/GenBank/DDBJ databases">
        <authorList>
            <consortium name="Pathogen Informatics"/>
            <person name="Doyle S."/>
        </authorList>
    </citation>
    <scope>NUCLEOTIDE SEQUENCE [LARGE SCALE GENOMIC DNA]</scope>
    <source>
        <strain evidence="1 2">NCTC11967</strain>
    </source>
</reference>
<gene>
    <name evidence="1" type="ORF">NCTC11967_03064</name>
</gene>